<dbReference type="GO" id="GO:0044231">
    <property type="term" value="C:host cell presynaptic membrane"/>
    <property type="evidence" value="ECO:0007669"/>
    <property type="project" value="UniProtKB-KW"/>
</dbReference>
<proteinExistence type="predicted"/>
<feature type="transmembrane region" description="Helical" evidence="11">
    <location>
        <begin position="342"/>
        <end position="366"/>
    </location>
</feature>
<evidence type="ECO:0000313" key="13">
    <source>
        <dbReference type="Proteomes" id="UP000887013"/>
    </source>
</evidence>
<keyword evidence="11" id="KW-1133">Transmembrane helix</keyword>
<gene>
    <name evidence="12" type="primary">WPAU_0620</name>
    <name evidence="12" type="ORF">NPIL_261931</name>
</gene>
<evidence type="ECO:0000256" key="4">
    <source>
        <dbReference type="ARBA" id="ARBA00022525"/>
    </source>
</evidence>
<evidence type="ECO:0000313" key="12">
    <source>
        <dbReference type="EMBL" id="GFT24406.1"/>
    </source>
</evidence>
<dbReference type="GO" id="GO:0006887">
    <property type="term" value="P:exocytosis"/>
    <property type="evidence" value="ECO:0007669"/>
    <property type="project" value="UniProtKB-KW"/>
</dbReference>
<feature type="region of interest" description="Disordered" evidence="10">
    <location>
        <begin position="81"/>
        <end position="105"/>
    </location>
</feature>
<dbReference type="Pfam" id="PF12796">
    <property type="entry name" value="Ank_2"/>
    <property type="match status" value="1"/>
</dbReference>
<dbReference type="Proteomes" id="UP000887013">
    <property type="component" value="Unassembled WGS sequence"/>
</dbReference>
<sequence length="370" mass="40671">MVYSNDDIRELYRKIATIVKYDDKGVASLKDLQKEPKWKEVNFQDKCEGDNSFENNNTRVKDFLLQNGCKPLQQEQVATAANEEEGQNISDVEENKSDSNEVNSSNFINPGMTAEVLYKQLTQGRETNRAIFDSFANAVRESDITGDRSVFLDVVKLFTDLDAVIHLTDTASRTILGIAAITKQADVVKALLGSGKFNEEEKFNALHSAIVQGNVQEVEAFLGYVNDESRQAALKLAINNTQEEITQVLLNFTIPETSNVEENRAKPCSSNGNIGSRPVATVPPVSTNGDNHNNENKTPVSTRTDQTATPNNGNKANGFTDAQFSRLNEQETKYKKNFYTSLTIDVVGVVITGLFIAAAVMVPFVAGAAI</sequence>
<feature type="region of interest" description="Disordered" evidence="10">
    <location>
        <begin position="261"/>
        <end position="319"/>
    </location>
</feature>
<dbReference type="AlphaFoldDB" id="A0A8X6TLT4"/>
<keyword evidence="5" id="KW-1052">Target cell membrane</keyword>
<dbReference type="SUPFAM" id="SSF48403">
    <property type="entry name" value="Ankyrin repeat"/>
    <property type="match status" value="1"/>
</dbReference>
<keyword evidence="13" id="KW-1185">Reference proteome</keyword>
<comment type="caution">
    <text evidence="12">The sequence shown here is derived from an EMBL/GenBank/DDBJ whole genome shotgun (WGS) entry which is preliminary data.</text>
</comment>
<protein>
    <submittedName>
        <fullName evidence="12">Ankyrin repeats</fullName>
    </submittedName>
</protein>
<dbReference type="EMBL" id="BMAW01106463">
    <property type="protein sequence ID" value="GFT24406.1"/>
    <property type="molecule type" value="Genomic_DNA"/>
</dbReference>
<reference evidence="12" key="1">
    <citation type="submission" date="2020-08" db="EMBL/GenBank/DDBJ databases">
        <title>Multicomponent nature underlies the extraordinary mechanical properties of spider dragline silk.</title>
        <authorList>
            <person name="Kono N."/>
            <person name="Nakamura H."/>
            <person name="Mori M."/>
            <person name="Yoshida Y."/>
            <person name="Ohtoshi R."/>
            <person name="Malay A.D."/>
            <person name="Moran D.A.P."/>
            <person name="Tomita M."/>
            <person name="Numata K."/>
            <person name="Arakawa K."/>
        </authorList>
    </citation>
    <scope>NUCLEOTIDE SEQUENCE</scope>
</reference>
<feature type="non-terminal residue" evidence="12">
    <location>
        <position position="370"/>
    </location>
</feature>
<dbReference type="InterPro" id="IPR036770">
    <property type="entry name" value="Ankyrin_rpt-contain_sf"/>
</dbReference>
<dbReference type="GO" id="GO:0090729">
    <property type="term" value="F:toxin activity"/>
    <property type="evidence" value="ECO:0007669"/>
    <property type="project" value="UniProtKB-KW"/>
</dbReference>
<keyword evidence="3" id="KW-0268">Exocytosis</keyword>
<evidence type="ECO:0000256" key="9">
    <source>
        <dbReference type="ARBA" id="ARBA00023298"/>
    </source>
</evidence>
<accession>A0A8X6TLT4</accession>
<evidence type="ECO:0000256" key="11">
    <source>
        <dbReference type="SAM" id="Phobius"/>
    </source>
</evidence>
<keyword evidence="9" id="KW-1053">Target membrane</keyword>
<dbReference type="GO" id="GO:0005576">
    <property type="term" value="C:extracellular region"/>
    <property type="evidence" value="ECO:0007669"/>
    <property type="project" value="UniProtKB-SubCell"/>
</dbReference>
<evidence type="ECO:0000256" key="1">
    <source>
        <dbReference type="ARBA" id="ARBA00004175"/>
    </source>
</evidence>
<keyword evidence="11" id="KW-0812">Transmembrane</keyword>
<evidence type="ECO:0000256" key="10">
    <source>
        <dbReference type="SAM" id="MobiDB-lite"/>
    </source>
</evidence>
<keyword evidence="4" id="KW-0964">Secreted</keyword>
<keyword evidence="7" id="KW-0528">Neurotoxin</keyword>
<name>A0A8X6TLT4_NEPPI</name>
<evidence type="ECO:0000256" key="7">
    <source>
        <dbReference type="ARBA" id="ARBA00022699"/>
    </source>
</evidence>
<evidence type="ECO:0000256" key="3">
    <source>
        <dbReference type="ARBA" id="ARBA00022483"/>
    </source>
</evidence>
<evidence type="ECO:0000256" key="2">
    <source>
        <dbReference type="ARBA" id="ARBA00004613"/>
    </source>
</evidence>
<organism evidence="12 13">
    <name type="scientific">Nephila pilipes</name>
    <name type="common">Giant wood spider</name>
    <name type="synonym">Nephila maculata</name>
    <dbReference type="NCBI Taxonomy" id="299642"/>
    <lineage>
        <taxon>Eukaryota</taxon>
        <taxon>Metazoa</taxon>
        <taxon>Ecdysozoa</taxon>
        <taxon>Arthropoda</taxon>
        <taxon>Chelicerata</taxon>
        <taxon>Arachnida</taxon>
        <taxon>Araneae</taxon>
        <taxon>Araneomorphae</taxon>
        <taxon>Entelegynae</taxon>
        <taxon>Araneoidea</taxon>
        <taxon>Nephilidae</taxon>
        <taxon>Nephila</taxon>
    </lineage>
</organism>
<keyword evidence="6" id="KW-0800">Toxin</keyword>
<dbReference type="Gene3D" id="1.25.40.20">
    <property type="entry name" value="Ankyrin repeat-containing domain"/>
    <property type="match status" value="1"/>
</dbReference>
<evidence type="ECO:0000256" key="6">
    <source>
        <dbReference type="ARBA" id="ARBA00022656"/>
    </source>
</evidence>
<dbReference type="OrthoDB" id="10315800at2759"/>
<keyword evidence="11" id="KW-0472">Membrane</keyword>
<dbReference type="InterPro" id="IPR002110">
    <property type="entry name" value="Ankyrin_rpt"/>
</dbReference>
<evidence type="ECO:0000256" key="5">
    <source>
        <dbReference type="ARBA" id="ARBA00022537"/>
    </source>
</evidence>
<dbReference type="GO" id="GO:0044218">
    <property type="term" value="C:other organism cell membrane"/>
    <property type="evidence" value="ECO:0007669"/>
    <property type="project" value="UniProtKB-KW"/>
</dbReference>
<keyword evidence="8" id="KW-0638">Presynaptic neurotoxin</keyword>
<feature type="compositionally biased region" description="Polar residues" evidence="10">
    <location>
        <begin position="284"/>
        <end position="319"/>
    </location>
</feature>
<evidence type="ECO:0000256" key="8">
    <source>
        <dbReference type="ARBA" id="ARBA00023028"/>
    </source>
</evidence>
<comment type="subcellular location">
    <subcellularLocation>
        <location evidence="2">Secreted</location>
    </subcellularLocation>
    <subcellularLocation>
        <location evidence="1">Target cell membrane</location>
    </subcellularLocation>
</comment>